<organism evidence="3 4">
    <name type="scientific">Glossina palpalis gambiensis</name>
    <dbReference type="NCBI Taxonomy" id="67801"/>
    <lineage>
        <taxon>Eukaryota</taxon>
        <taxon>Metazoa</taxon>
        <taxon>Ecdysozoa</taxon>
        <taxon>Arthropoda</taxon>
        <taxon>Hexapoda</taxon>
        <taxon>Insecta</taxon>
        <taxon>Pterygota</taxon>
        <taxon>Neoptera</taxon>
        <taxon>Endopterygota</taxon>
        <taxon>Diptera</taxon>
        <taxon>Brachycera</taxon>
        <taxon>Muscomorpha</taxon>
        <taxon>Hippoboscoidea</taxon>
        <taxon>Glossinidae</taxon>
        <taxon>Glossina</taxon>
    </lineage>
</organism>
<dbReference type="EMBL" id="JXJN01010830">
    <property type="status" value="NOT_ANNOTATED_CDS"/>
    <property type="molecule type" value="Genomic_DNA"/>
</dbReference>
<proteinExistence type="predicted"/>
<feature type="coiled-coil region" evidence="1">
    <location>
        <begin position="90"/>
        <end position="117"/>
    </location>
</feature>
<keyword evidence="2" id="KW-0472">Membrane</keyword>
<dbReference type="AlphaFoldDB" id="A0A1B0BA57"/>
<accession>A0A1B0BA57</accession>
<name>A0A1B0BA57_9MUSC</name>
<reference evidence="3" key="2">
    <citation type="submission" date="2020-05" db="UniProtKB">
        <authorList>
            <consortium name="EnsemblMetazoa"/>
        </authorList>
    </citation>
    <scope>IDENTIFICATION</scope>
    <source>
        <strain evidence="3">IAEA</strain>
    </source>
</reference>
<evidence type="ECO:0000256" key="2">
    <source>
        <dbReference type="SAM" id="Phobius"/>
    </source>
</evidence>
<keyword evidence="4" id="KW-1185">Reference proteome</keyword>
<reference evidence="4" key="1">
    <citation type="submission" date="2015-01" db="EMBL/GenBank/DDBJ databases">
        <authorList>
            <person name="Aksoy S."/>
            <person name="Warren W."/>
            <person name="Wilson R.K."/>
        </authorList>
    </citation>
    <scope>NUCLEOTIDE SEQUENCE [LARGE SCALE GENOMIC DNA]</scope>
    <source>
        <strain evidence="4">IAEA</strain>
    </source>
</reference>
<dbReference type="EnsemblMetazoa" id="GPPI023689-RA">
    <property type="protein sequence ID" value="GPPI023689-PA"/>
    <property type="gene ID" value="GPPI023689"/>
</dbReference>
<feature type="transmembrane region" description="Helical" evidence="2">
    <location>
        <begin position="15"/>
        <end position="32"/>
    </location>
</feature>
<evidence type="ECO:0000313" key="4">
    <source>
        <dbReference type="Proteomes" id="UP000092460"/>
    </source>
</evidence>
<keyword evidence="2" id="KW-1133">Transmembrane helix</keyword>
<evidence type="ECO:0000313" key="3">
    <source>
        <dbReference type="EnsemblMetazoa" id="GPPI023689-PA"/>
    </source>
</evidence>
<keyword evidence="2" id="KW-0812">Transmembrane</keyword>
<keyword evidence="1" id="KW-0175">Coiled coil</keyword>
<sequence length="165" mass="19813">MLQLLLAYIGYYRDPIPYVFLVAFVIFYIYQLRLHKAHISSKEFALKKTQKGLKGTCTFALNLDKNFRVWNFIDLIVKKRYNERKYQKAVEEKKMDIHFLKLRIKKYEQEIKIFQIKNTKVALGIAAKAKNTLKEKGEHCLYKIRTPTHKIRKPKNTKARLYLWL</sequence>
<dbReference type="VEuPathDB" id="VectorBase:GPPI023689"/>
<dbReference type="Proteomes" id="UP000092460">
    <property type="component" value="Unassembled WGS sequence"/>
</dbReference>
<evidence type="ECO:0000256" key="1">
    <source>
        <dbReference type="SAM" id="Coils"/>
    </source>
</evidence>
<protein>
    <submittedName>
        <fullName evidence="3">Uncharacterized protein</fullName>
    </submittedName>
</protein>